<proteinExistence type="predicted"/>
<comment type="caution">
    <text evidence="1">The sequence shown here is derived from an EMBL/GenBank/DDBJ whole genome shotgun (WGS) entry which is preliminary data.</text>
</comment>
<evidence type="ECO:0000313" key="1">
    <source>
        <dbReference type="EMBL" id="MCC9062689.1"/>
    </source>
</evidence>
<evidence type="ECO:0000313" key="2">
    <source>
        <dbReference type="Proteomes" id="UP001430679"/>
    </source>
</evidence>
<protein>
    <recommendedName>
        <fullName evidence="3">Lipoprotein</fullName>
    </recommendedName>
</protein>
<sequence>MNPKIFLLLLAISILSCSKKTDGKAVVINKDTLNRTIPEEEYEGDESEMLLKELKFPQTGKDFEAFVLEPCEIKMKAEGFLNDDNLKDIVIVLQNENDNKDSRATLVLLKQETGGYKLQDISWKAVDPEYTESGYQIYTSEEIYIENKVLHIMLQSGGGPSGTRETLYKYLKNDLVLIEMHTFNTGAGSHLSSDYNLLKGVAEHEVTNTLNDSMPDKHEIKKFQLKRQMLFTKDNPNIVLENLPGSDNF</sequence>
<dbReference type="RefSeq" id="WP_230034446.1">
    <property type="nucleotide sequence ID" value="NZ_JAJJMM010000001.1"/>
</dbReference>
<name>A0ABS8MB71_9FLAO</name>
<dbReference type="PROSITE" id="PS51257">
    <property type="entry name" value="PROKAR_LIPOPROTEIN"/>
    <property type="match status" value="1"/>
</dbReference>
<gene>
    <name evidence="1" type="ORF">LNP81_06745</name>
</gene>
<organism evidence="1 2">
    <name type="scientific">Flavobacterium piscisymbiosum</name>
    <dbReference type="NCBI Taxonomy" id="2893753"/>
    <lineage>
        <taxon>Bacteria</taxon>
        <taxon>Pseudomonadati</taxon>
        <taxon>Bacteroidota</taxon>
        <taxon>Flavobacteriia</taxon>
        <taxon>Flavobacteriales</taxon>
        <taxon>Flavobacteriaceae</taxon>
        <taxon>Flavobacterium</taxon>
    </lineage>
</organism>
<keyword evidence="2" id="KW-1185">Reference proteome</keyword>
<accession>A0ABS8MB71</accession>
<reference evidence="1" key="1">
    <citation type="submission" date="2021-11" db="EMBL/GenBank/DDBJ databases">
        <title>Description of novel Flavobacterium species.</title>
        <authorList>
            <person name="Saticioglu I.B."/>
            <person name="Ay H."/>
            <person name="Altun S."/>
            <person name="Duman M."/>
        </authorList>
    </citation>
    <scope>NUCLEOTIDE SEQUENCE</scope>
    <source>
        <strain evidence="1">F-30</strain>
    </source>
</reference>
<dbReference type="Proteomes" id="UP001430679">
    <property type="component" value="Unassembled WGS sequence"/>
</dbReference>
<dbReference type="EMBL" id="JAJJMM010000001">
    <property type="protein sequence ID" value="MCC9062689.1"/>
    <property type="molecule type" value="Genomic_DNA"/>
</dbReference>
<evidence type="ECO:0008006" key="3">
    <source>
        <dbReference type="Google" id="ProtNLM"/>
    </source>
</evidence>